<proteinExistence type="predicted"/>
<sequence>MRLFDHHSGEYLDIDGARIYYEITGNENKPALLFLHGGFGNIEDFNTLIPNLNKEFKIIGIDSRGQGKSTLGSRALTYGQMQKDVERVLEHLNIDTLSIIGFSDGGVIAYRLASFTLLNVEKLVTIGTKWHQKNTEPLKEMYLRITGKSWREKFPDTYDVYQRLNPEPDFDVLAQSVVKLWLDSSSFGYPNEAVKNISCPLLIVRGDDDHLLSREAVVELSGLVKRSTLLNIPFAGHVAFEDQKEIFAAILNEFLLKE</sequence>
<evidence type="ECO:0000313" key="2">
    <source>
        <dbReference type="EMBL" id="CBH97178.1"/>
    </source>
</evidence>
<dbReference type="PANTHER" id="PTHR43798">
    <property type="entry name" value="MONOACYLGLYCEROL LIPASE"/>
    <property type="match status" value="1"/>
</dbReference>
<feature type="domain" description="AB hydrolase-1" evidence="1">
    <location>
        <begin position="30"/>
        <end position="157"/>
    </location>
</feature>
<accession>E6PQH3</accession>
<dbReference type="InterPro" id="IPR050266">
    <property type="entry name" value="AB_hydrolase_sf"/>
</dbReference>
<name>E6PQH3_9ZZZZ</name>
<dbReference type="Gene3D" id="3.40.50.1820">
    <property type="entry name" value="alpha/beta hydrolase"/>
    <property type="match status" value="1"/>
</dbReference>
<reference evidence="2" key="1">
    <citation type="submission" date="2009-10" db="EMBL/GenBank/DDBJ databases">
        <title>Diversity of trophic interactions inside an arsenic-rich microbial ecosystem.</title>
        <authorList>
            <person name="Bertin P.N."/>
            <person name="Heinrich-Salmeron A."/>
            <person name="Pelletier E."/>
            <person name="Goulhen-Chollet F."/>
            <person name="Arsene-Ploetze F."/>
            <person name="Gallien S."/>
            <person name="Calteau A."/>
            <person name="Vallenet D."/>
            <person name="Casiot C."/>
            <person name="Chane-Woon-Ming B."/>
            <person name="Giloteaux L."/>
            <person name="Barakat M."/>
            <person name="Bonnefoy V."/>
            <person name="Bruneel O."/>
            <person name="Chandler M."/>
            <person name="Cleiss J."/>
            <person name="Duran R."/>
            <person name="Elbaz-Poulichet F."/>
            <person name="Fonknechten N."/>
            <person name="Lauga B."/>
            <person name="Mornico D."/>
            <person name="Ortet P."/>
            <person name="Schaeffer C."/>
            <person name="Siguier P."/>
            <person name="Alexander Thil Smith A."/>
            <person name="Van Dorsselaer A."/>
            <person name="Weissenbach J."/>
            <person name="Medigue C."/>
            <person name="Le Paslier D."/>
        </authorList>
    </citation>
    <scope>NUCLEOTIDE SEQUENCE</scope>
</reference>
<dbReference type="GO" id="GO:0016020">
    <property type="term" value="C:membrane"/>
    <property type="evidence" value="ECO:0007669"/>
    <property type="project" value="TreeGrafter"/>
</dbReference>
<dbReference type="InterPro" id="IPR029058">
    <property type="entry name" value="AB_hydrolase_fold"/>
</dbReference>
<organism evidence="2">
    <name type="scientific">mine drainage metagenome</name>
    <dbReference type="NCBI Taxonomy" id="410659"/>
    <lineage>
        <taxon>unclassified sequences</taxon>
        <taxon>metagenomes</taxon>
        <taxon>ecological metagenomes</taxon>
    </lineage>
</organism>
<protein>
    <recommendedName>
        <fullName evidence="1">AB hydrolase-1 domain-containing protein</fullName>
    </recommendedName>
</protein>
<dbReference type="SUPFAM" id="SSF53474">
    <property type="entry name" value="alpha/beta-Hydrolases"/>
    <property type="match status" value="1"/>
</dbReference>
<gene>
    <name evidence="2" type="ORF">CARN2_2650</name>
</gene>
<comment type="caution">
    <text evidence="2">The sequence shown here is derived from an EMBL/GenBank/DDBJ whole genome shotgun (WGS) entry which is preliminary data.</text>
</comment>
<dbReference type="InterPro" id="IPR000073">
    <property type="entry name" value="AB_hydrolase_1"/>
</dbReference>
<dbReference type="PANTHER" id="PTHR43798:SF20">
    <property type="entry name" value="2-SUCCINYL-6-HYDROXY-2,4-CYCLOHEXADIENE-1-CARBOXYLATE SYNTHASE-RELATED"/>
    <property type="match status" value="1"/>
</dbReference>
<dbReference type="EMBL" id="CABM01000042">
    <property type="protein sequence ID" value="CBH97178.1"/>
    <property type="molecule type" value="Genomic_DNA"/>
</dbReference>
<evidence type="ECO:0000259" key="1">
    <source>
        <dbReference type="Pfam" id="PF00561"/>
    </source>
</evidence>
<dbReference type="AlphaFoldDB" id="E6PQH3"/>
<dbReference type="Pfam" id="PF00561">
    <property type="entry name" value="Abhydrolase_1"/>
    <property type="match status" value="1"/>
</dbReference>